<dbReference type="GO" id="GO:0071164">
    <property type="term" value="F:RNA cap trimethylguanosine synthase activity"/>
    <property type="evidence" value="ECO:0007669"/>
    <property type="project" value="TreeGrafter"/>
</dbReference>
<evidence type="ECO:0000256" key="20">
    <source>
        <dbReference type="ARBA" id="ARBA00064494"/>
    </source>
</evidence>
<comment type="catalytic activity">
    <reaction evidence="17">
        <text>a 5'-end (N(7)-methyl 5'-triphosphoguanosine)-ribonucleoside in snRNA + S-adenosyl-L-methionine = a 5'-end (N(2),N(7)-dimethyl 5'-triphosphoguanosine)-ribonucleoside in snRNA + S-adenosyl-L-homocysteine + H(+)</text>
        <dbReference type="Rhea" id="RHEA:78471"/>
        <dbReference type="Rhea" id="RHEA-COMP:19085"/>
        <dbReference type="Rhea" id="RHEA-COMP:19087"/>
        <dbReference type="ChEBI" id="CHEBI:15378"/>
        <dbReference type="ChEBI" id="CHEBI:57856"/>
        <dbReference type="ChEBI" id="CHEBI:59789"/>
        <dbReference type="ChEBI" id="CHEBI:156461"/>
        <dbReference type="ChEBI" id="CHEBI:172880"/>
    </reaction>
    <physiologicalReaction direction="left-to-right" evidence="17">
        <dbReference type="Rhea" id="RHEA:78472"/>
    </physiologicalReaction>
</comment>
<evidence type="ECO:0000256" key="3">
    <source>
        <dbReference type="ARBA" id="ARBA00004604"/>
    </source>
</evidence>
<gene>
    <name evidence="23" type="ORF">Sjap_011216</name>
</gene>
<dbReference type="Gene3D" id="3.40.50.150">
    <property type="entry name" value="Vaccinia Virus protein VP39"/>
    <property type="match status" value="1"/>
</dbReference>
<comment type="subcellular location">
    <subcellularLocation>
        <location evidence="2">Cytoplasm</location>
    </subcellularLocation>
    <subcellularLocation>
        <location evidence="1">Nucleus</location>
        <location evidence="1">Cajal body</location>
    </subcellularLocation>
    <subcellularLocation>
        <location evidence="3">Nucleus</location>
        <location evidence="3">Nucleolus</location>
    </subcellularLocation>
</comment>
<keyword evidence="24" id="KW-1185">Reference proteome</keyword>
<evidence type="ECO:0000256" key="22">
    <source>
        <dbReference type="ARBA" id="ARBA00081504"/>
    </source>
</evidence>
<comment type="catalytic activity">
    <reaction evidence="15">
        <text>a 5'-end (N(7)-methyl 5'-triphosphoguanosine)-ribonucleoside in snoRNA + S-adenosyl-L-methionine = a 5'-end (N(2),N(7)-dimethyl 5'-triphosphoguanosine)-ribonucleoside in snoRNA + S-adenosyl-L-homocysteine + H(+)</text>
        <dbReference type="Rhea" id="RHEA:78475"/>
        <dbReference type="Rhea" id="RHEA-COMP:19086"/>
        <dbReference type="Rhea" id="RHEA-COMP:19088"/>
        <dbReference type="ChEBI" id="CHEBI:15378"/>
        <dbReference type="ChEBI" id="CHEBI:57856"/>
        <dbReference type="ChEBI" id="CHEBI:59789"/>
        <dbReference type="ChEBI" id="CHEBI:156461"/>
        <dbReference type="ChEBI" id="CHEBI:172880"/>
    </reaction>
    <physiologicalReaction direction="left-to-right" evidence="15">
        <dbReference type="Rhea" id="RHEA:78476"/>
    </physiologicalReaction>
</comment>
<comment type="similarity">
    <text evidence="13">Belongs to the methyltransferase superfamily. Trimethylguanosine synthase family.</text>
</comment>
<dbReference type="GO" id="GO:0005737">
    <property type="term" value="C:cytoplasm"/>
    <property type="evidence" value="ECO:0007669"/>
    <property type="project" value="UniProtKB-SubCell"/>
</dbReference>
<evidence type="ECO:0000256" key="19">
    <source>
        <dbReference type="ARBA" id="ARBA00057179"/>
    </source>
</evidence>
<evidence type="ECO:0000256" key="18">
    <source>
        <dbReference type="ARBA" id="ARBA00049790"/>
    </source>
</evidence>
<keyword evidence="5" id="KW-0963">Cytoplasm</keyword>
<evidence type="ECO:0000256" key="16">
    <source>
        <dbReference type="ARBA" id="ARBA00048763"/>
    </source>
</evidence>
<keyword evidence="10" id="KW-0805">Transcription regulation</keyword>
<evidence type="ECO:0000256" key="9">
    <source>
        <dbReference type="ARBA" id="ARBA00022691"/>
    </source>
</evidence>
<evidence type="ECO:0000256" key="13">
    <source>
        <dbReference type="ARBA" id="ARBA00025783"/>
    </source>
</evidence>
<keyword evidence="11" id="KW-0804">Transcription</keyword>
<keyword evidence="9" id="KW-0949">S-adenosyl-L-methionine</keyword>
<evidence type="ECO:0000256" key="12">
    <source>
        <dbReference type="ARBA" id="ARBA00023242"/>
    </source>
</evidence>
<comment type="catalytic activity">
    <reaction evidence="16">
        <text>a 5'-end (N(2),N(7)-dimethyl 5'-triphosphoguanosine)-ribonucleoside in snRNA + S-adenosyl-L-methionine = a 5'-end (N(2),N(2),N(7)-trimethyl 5'-triphosphoguanosine)-ribonucleoside in snRNA + S-adenosyl-L-homocysteine + H(+)</text>
        <dbReference type="Rhea" id="RHEA:78479"/>
        <dbReference type="Rhea" id="RHEA-COMP:19087"/>
        <dbReference type="Rhea" id="RHEA-COMP:19089"/>
        <dbReference type="ChEBI" id="CHEBI:15378"/>
        <dbReference type="ChEBI" id="CHEBI:57856"/>
        <dbReference type="ChEBI" id="CHEBI:59789"/>
        <dbReference type="ChEBI" id="CHEBI:167623"/>
        <dbReference type="ChEBI" id="CHEBI:172880"/>
    </reaction>
    <physiologicalReaction direction="left-to-right" evidence="16">
        <dbReference type="Rhea" id="RHEA:78480"/>
    </physiologicalReaction>
</comment>
<dbReference type="InterPro" id="IPR029063">
    <property type="entry name" value="SAM-dependent_MTases_sf"/>
</dbReference>
<dbReference type="AlphaFoldDB" id="A0AAP0JB96"/>
<evidence type="ECO:0000256" key="14">
    <source>
        <dbReference type="ARBA" id="ARBA00047418"/>
    </source>
</evidence>
<dbReference type="Proteomes" id="UP001417504">
    <property type="component" value="Unassembled WGS sequence"/>
</dbReference>
<evidence type="ECO:0000256" key="17">
    <source>
        <dbReference type="ARBA" id="ARBA00049075"/>
    </source>
</evidence>
<comment type="function">
    <text evidence="19">Catalyzes the 2 serial methylation steps for the conversion of the 7-monomethylguanosine (m(7)G) caps of snRNAs and snoRNAs to a 2,2,7-trimethylguanosine (m(2,2,7)G) cap structure. The enzyme is specific for guanine, and N7 methylation must precede N2 methylation. Hypermethylation of the m7G cap of U snRNAs leads to their concentration in nuclear foci, their colocalization with coilin and the formation of canonical Cajal bodies (CBs). Plays a role in transcriptional regulation.</text>
</comment>
<evidence type="ECO:0000313" key="24">
    <source>
        <dbReference type="Proteomes" id="UP001417504"/>
    </source>
</evidence>
<name>A0AAP0JB96_9MAGN</name>
<dbReference type="CDD" id="cd02440">
    <property type="entry name" value="AdoMet_MTases"/>
    <property type="match status" value="1"/>
</dbReference>
<keyword evidence="8" id="KW-0808">Transferase</keyword>
<proteinExistence type="inferred from homology"/>
<reference evidence="23 24" key="1">
    <citation type="submission" date="2024-01" db="EMBL/GenBank/DDBJ databases">
        <title>Genome assemblies of Stephania.</title>
        <authorList>
            <person name="Yang L."/>
        </authorList>
    </citation>
    <scope>NUCLEOTIDE SEQUENCE [LARGE SCALE GENOMIC DNA]</scope>
    <source>
        <strain evidence="23">QJT</strain>
        <tissue evidence="23">Leaf</tissue>
    </source>
</reference>
<evidence type="ECO:0000256" key="8">
    <source>
        <dbReference type="ARBA" id="ARBA00022679"/>
    </source>
</evidence>
<dbReference type="Pfam" id="PF09445">
    <property type="entry name" value="Methyltransf_15"/>
    <property type="match status" value="1"/>
</dbReference>
<dbReference type="GO" id="GO:0015030">
    <property type="term" value="C:Cajal body"/>
    <property type="evidence" value="ECO:0007669"/>
    <property type="project" value="UniProtKB-SubCell"/>
</dbReference>
<evidence type="ECO:0000256" key="10">
    <source>
        <dbReference type="ARBA" id="ARBA00023015"/>
    </source>
</evidence>
<comment type="catalytic activity">
    <reaction evidence="14">
        <text>a 5'-end (N(2),N(7)-dimethyl 5'-triphosphoguanosine)-ribonucleoside in snoRNA + S-adenosyl-L-methionine = a 5'-end (N(2),N(2),N(7)-trimethyl 5'-triphosphoguanosine)-ribonucleoside in snoRNA + S-adenosyl-L-homocysteine + H(+)</text>
        <dbReference type="Rhea" id="RHEA:78507"/>
        <dbReference type="Rhea" id="RHEA-COMP:19088"/>
        <dbReference type="Rhea" id="RHEA-COMP:19090"/>
        <dbReference type="ChEBI" id="CHEBI:15378"/>
        <dbReference type="ChEBI" id="CHEBI:57856"/>
        <dbReference type="ChEBI" id="CHEBI:59789"/>
        <dbReference type="ChEBI" id="CHEBI:167623"/>
        <dbReference type="ChEBI" id="CHEBI:172880"/>
    </reaction>
    <physiologicalReaction direction="left-to-right" evidence="14">
        <dbReference type="Rhea" id="RHEA:78508"/>
    </physiologicalReaction>
</comment>
<comment type="subunit">
    <text evidence="20">May form homooligomers. Interacts with CREBBP/CBP, EED/WAIT1, EP300/P300, NCOA6/PRIP, PPARBP/PBP and SMN.</text>
</comment>
<comment type="caution">
    <text evidence="23">The sequence shown here is derived from an EMBL/GenBank/DDBJ whole genome shotgun (WGS) entry which is preliminary data.</text>
</comment>
<dbReference type="GO" id="GO:0005730">
    <property type="term" value="C:nucleolus"/>
    <property type="evidence" value="ECO:0007669"/>
    <property type="project" value="UniProtKB-SubCell"/>
</dbReference>
<dbReference type="PANTHER" id="PTHR14741">
    <property type="entry name" value="S-ADENOSYLMETHIONINE-DEPENDENT METHYLTRANSFERASE RELATED"/>
    <property type="match status" value="1"/>
</dbReference>
<evidence type="ECO:0000256" key="7">
    <source>
        <dbReference type="ARBA" id="ARBA00022603"/>
    </source>
</evidence>
<evidence type="ECO:0000256" key="2">
    <source>
        <dbReference type="ARBA" id="ARBA00004496"/>
    </source>
</evidence>
<evidence type="ECO:0000256" key="4">
    <source>
        <dbReference type="ARBA" id="ARBA00018517"/>
    </source>
</evidence>
<dbReference type="SUPFAM" id="SSF53335">
    <property type="entry name" value="S-adenosyl-L-methionine-dependent methyltransferases"/>
    <property type="match status" value="1"/>
</dbReference>
<keyword evidence="6" id="KW-0597">Phosphoprotein</keyword>
<dbReference type="EMBL" id="JBBNAE010000004">
    <property type="protein sequence ID" value="KAK9130729.1"/>
    <property type="molecule type" value="Genomic_DNA"/>
</dbReference>
<dbReference type="PANTHER" id="PTHR14741:SF41">
    <property type="entry name" value="TRIMETHYLGUANOSINE SYNTHASE"/>
    <property type="match status" value="1"/>
</dbReference>
<keyword evidence="12" id="KW-0539">Nucleus</keyword>
<dbReference type="FunFam" id="3.40.50.150:FF:000066">
    <property type="entry name" value="Trimethylguanosine synthase 1"/>
    <property type="match status" value="1"/>
</dbReference>
<evidence type="ECO:0000256" key="5">
    <source>
        <dbReference type="ARBA" id="ARBA00022490"/>
    </source>
</evidence>
<accession>A0AAP0JB96</accession>
<evidence type="ECO:0000256" key="6">
    <source>
        <dbReference type="ARBA" id="ARBA00022553"/>
    </source>
</evidence>
<evidence type="ECO:0000256" key="11">
    <source>
        <dbReference type="ARBA" id="ARBA00023163"/>
    </source>
</evidence>
<protein>
    <recommendedName>
        <fullName evidence="4">Trimethylguanosine synthase</fullName>
    </recommendedName>
    <alternativeName>
        <fullName evidence="18">Cap-specific guanine-N(2) methyltransferase</fullName>
    </alternativeName>
    <alternativeName>
        <fullName evidence="21">Nuclear receptor coactivator 6-interacting protein</fullName>
    </alternativeName>
    <alternativeName>
        <fullName evidence="22">PRIP-interacting protein with methyltransferase motif</fullName>
    </alternativeName>
</protein>
<evidence type="ECO:0000313" key="23">
    <source>
        <dbReference type="EMBL" id="KAK9130729.1"/>
    </source>
</evidence>
<organism evidence="23 24">
    <name type="scientific">Stephania japonica</name>
    <dbReference type="NCBI Taxonomy" id="461633"/>
    <lineage>
        <taxon>Eukaryota</taxon>
        <taxon>Viridiplantae</taxon>
        <taxon>Streptophyta</taxon>
        <taxon>Embryophyta</taxon>
        <taxon>Tracheophyta</taxon>
        <taxon>Spermatophyta</taxon>
        <taxon>Magnoliopsida</taxon>
        <taxon>Ranunculales</taxon>
        <taxon>Menispermaceae</taxon>
        <taxon>Menispermoideae</taxon>
        <taxon>Cissampelideae</taxon>
        <taxon>Stephania</taxon>
    </lineage>
</organism>
<sequence length="253" mass="29031">MLRPRRRIIKKPRRNHNLANVEEISPVARKYWLQRYSLFSLYNKGIQMDEEGWYSVTPEAIAIRQARRCAGKVVIDGFTGVGGNAIQFARMHCKVVAIDIDPLKIELAINNAKIYGVESRIHFVVGDFLQQASSLKADVVFLSPPWGGPSYKNVKKFTLDLLKPKDGYSIFQIVRKITRNIIMFLPRNVDLLQVKELALLSYPPLPLELKLEINLRIYLLLMAMIQIEENYVQNNLKGITAYFGNTARASRLR</sequence>
<keyword evidence="7" id="KW-0489">Methyltransferase</keyword>
<evidence type="ECO:0000256" key="1">
    <source>
        <dbReference type="ARBA" id="ARBA00004408"/>
    </source>
</evidence>
<evidence type="ECO:0000256" key="15">
    <source>
        <dbReference type="ARBA" id="ARBA00048740"/>
    </source>
</evidence>
<evidence type="ECO:0000256" key="21">
    <source>
        <dbReference type="ARBA" id="ARBA00079339"/>
    </source>
</evidence>
<dbReference type="InterPro" id="IPR019012">
    <property type="entry name" value="RNA_cap_Gua-N2-MeTrfase"/>
</dbReference>